<dbReference type="Proteomes" id="UP000007431">
    <property type="component" value="Unassembled WGS sequence"/>
</dbReference>
<gene>
    <name evidence="3" type="ORF">SCHCODRAFT_104825</name>
</gene>
<sequence length="677" mass="76440">MRRSTRIASRGASKPPSTQADAGGDGNADDVSDASIDEPSDDEVRMPARKSRKTGAKKGSSSKPPSSRPRKRGRLAALQDIPMDILWEILGHLHPADLLHVARTTKLYRSVLMSRSAIGLWKDSYASAADELPPLPEDMTIPQFVSLCFDRICYYCLAPSVTNILWTARRRVCKKCASNFDIFPTYPVLASTISEELRRELDYGYRLPRYLPQTAAGAFLRDMVQQFNTEFLAQEPERRSTWLQERQEQFSKIEAHARLCQSWDSDRRRHRTGELSDIRAKRREDIRKRLTELGWGQEISKQPRLFNNHKLVAKSQKLTDKIWANIQQPLVQYLEELRAARLAREEELAIMRRCRLLADTYRKFCARKPRDAVLPPVGDIISVDAVIGVIEDTPFDQDVTEDTFMAAIDSIPQSYFDEWRVKCDDALVALLNTAPQYKKKRAKAADLRLATTMFRREKNGYQGSTVGYPDILVSYVTTSTMLPLEGHFLLLGSHPWSAKHLVVARNGTAHQLVELAGLNPRTATCEDMDERDPWYIPASASEFTYSVRAMPWRAARAFGQSPSGTTFKLLGPKQAETGRRLLLQQILNTRYALQCAHCEERTDRSGKDLREHLKEAHGIENVKRGDLGRKLDQDSSQGEWVYLDTIEAAIVTAEAGAATADGARTEPTEVVSGTDDE</sequence>
<evidence type="ECO:0000313" key="3">
    <source>
        <dbReference type="EMBL" id="EFJ00663.1"/>
    </source>
</evidence>
<feature type="compositionally biased region" description="Acidic residues" evidence="1">
    <location>
        <begin position="27"/>
        <end position="41"/>
    </location>
</feature>
<dbReference type="AlphaFoldDB" id="D8PTX9"/>
<dbReference type="RefSeq" id="XP_003035565.1">
    <property type="nucleotide sequence ID" value="XM_003035519.1"/>
</dbReference>
<dbReference type="OrthoDB" id="2322499at2759"/>
<evidence type="ECO:0000313" key="4">
    <source>
        <dbReference type="Proteomes" id="UP000007431"/>
    </source>
</evidence>
<dbReference type="InParanoid" id="D8PTX9"/>
<dbReference type="KEGG" id="scm:SCHCO_02523093"/>
<feature type="non-terminal residue" evidence="3">
    <location>
        <position position="677"/>
    </location>
</feature>
<accession>D8PTX9</accession>
<feature type="compositionally biased region" description="Basic residues" evidence="1">
    <location>
        <begin position="47"/>
        <end position="56"/>
    </location>
</feature>
<dbReference type="CDD" id="cd09917">
    <property type="entry name" value="F-box_SF"/>
    <property type="match status" value="1"/>
</dbReference>
<protein>
    <recommendedName>
        <fullName evidence="2">F-box domain-containing protein</fullName>
    </recommendedName>
</protein>
<dbReference type="InterPro" id="IPR001810">
    <property type="entry name" value="F-box_dom"/>
</dbReference>
<dbReference type="eggNOG" id="ENOG502SAM6">
    <property type="taxonomic scope" value="Eukaryota"/>
</dbReference>
<feature type="region of interest" description="Disordered" evidence="1">
    <location>
        <begin position="656"/>
        <end position="677"/>
    </location>
</feature>
<feature type="region of interest" description="Disordered" evidence="1">
    <location>
        <begin position="1"/>
        <end position="73"/>
    </location>
</feature>
<keyword evidence="4" id="KW-1185">Reference proteome</keyword>
<dbReference type="SUPFAM" id="SSF81383">
    <property type="entry name" value="F-box domain"/>
    <property type="match status" value="1"/>
</dbReference>
<name>D8PTX9_SCHCM</name>
<feature type="domain" description="F-box" evidence="2">
    <location>
        <begin position="75"/>
        <end position="124"/>
    </location>
</feature>
<dbReference type="EMBL" id="GL377303">
    <property type="protein sequence ID" value="EFJ00663.1"/>
    <property type="molecule type" value="Genomic_DNA"/>
</dbReference>
<evidence type="ECO:0000259" key="2">
    <source>
        <dbReference type="PROSITE" id="PS50181"/>
    </source>
</evidence>
<dbReference type="HOGENOM" id="CLU_010790_2_1_1"/>
<reference evidence="3 4" key="1">
    <citation type="journal article" date="2010" name="Nat. Biotechnol.">
        <title>Genome sequence of the model mushroom Schizophyllum commune.</title>
        <authorList>
            <person name="Ohm R.A."/>
            <person name="de Jong J.F."/>
            <person name="Lugones L.G."/>
            <person name="Aerts A."/>
            <person name="Kothe E."/>
            <person name="Stajich J.E."/>
            <person name="de Vries R.P."/>
            <person name="Record E."/>
            <person name="Levasseur A."/>
            <person name="Baker S.E."/>
            <person name="Bartholomew K.A."/>
            <person name="Coutinho P.M."/>
            <person name="Erdmann S."/>
            <person name="Fowler T.J."/>
            <person name="Gathman A.C."/>
            <person name="Lombard V."/>
            <person name="Henrissat B."/>
            <person name="Knabe N."/>
            <person name="Kuees U."/>
            <person name="Lilly W.W."/>
            <person name="Lindquist E."/>
            <person name="Lucas S."/>
            <person name="Magnuson J.K."/>
            <person name="Piumi F."/>
            <person name="Raudaskoski M."/>
            <person name="Salamov A."/>
            <person name="Schmutz J."/>
            <person name="Schwarze F.W.M.R."/>
            <person name="vanKuyk P.A."/>
            <person name="Horton J.S."/>
            <person name="Grigoriev I.V."/>
            <person name="Woesten H.A.B."/>
        </authorList>
    </citation>
    <scope>NUCLEOTIDE SEQUENCE [LARGE SCALE GENOMIC DNA]</scope>
    <source>
        <strain evidence="4">H4-8 / FGSC 9210</strain>
    </source>
</reference>
<dbReference type="OMA" id="SWIGATA"/>
<dbReference type="InterPro" id="IPR036047">
    <property type="entry name" value="F-box-like_dom_sf"/>
</dbReference>
<dbReference type="STRING" id="578458.D8PTX9"/>
<organism evidence="4">
    <name type="scientific">Schizophyllum commune (strain H4-8 / FGSC 9210)</name>
    <name type="common">Split gill fungus</name>
    <dbReference type="NCBI Taxonomy" id="578458"/>
    <lineage>
        <taxon>Eukaryota</taxon>
        <taxon>Fungi</taxon>
        <taxon>Dikarya</taxon>
        <taxon>Basidiomycota</taxon>
        <taxon>Agaricomycotina</taxon>
        <taxon>Agaricomycetes</taxon>
        <taxon>Agaricomycetidae</taxon>
        <taxon>Agaricales</taxon>
        <taxon>Schizophyllaceae</taxon>
        <taxon>Schizophyllum</taxon>
    </lineage>
</organism>
<dbReference type="GeneID" id="9587064"/>
<dbReference type="VEuPathDB" id="FungiDB:SCHCODRAFT_02523093"/>
<evidence type="ECO:0000256" key="1">
    <source>
        <dbReference type="SAM" id="MobiDB-lite"/>
    </source>
</evidence>
<dbReference type="PROSITE" id="PS50181">
    <property type="entry name" value="FBOX"/>
    <property type="match status" value="1"/>
</dbReference>
<proteinExistence type="predicted"/>